<sequence length="61" mass="6629">MVSNNWLLNNGMPMDARLAFLCSETPILHLLSAARDRGSIQGKQSTQVGTASPGYLPQTRL</sequence>
<evidence type="ECO:0000313" key="3">
    <source>
        <dbReference type="Proteomes" id="UP000520814"/>
    </source>
</evidence>
<feature type="compositionally biased region" description="Polar residues" evidence="1">
    <location>
        <begin position="41"/>
        <end position="50"/>
    </location>
</feature>
<comment type="caution">
    <text evidence="2">The sequence shown here is derived from an EMBL/GenBank/DDBJ whole genome shotgun (WGS) entry which is preliminary data.</text>
</comment>
<dbReference type="Proteomes" id="UP000520814">
    <property type="component" value="Unassembled WGS sequence"/>
</dbReference>
<evidence type="ECO:0000256" key="1">
    <source>
        <dbReference type="SAM" id="MobiDB-lite"/>
    </source>
</evidence>
<evidence type="ECO:0000313" key="2">
    <source>
        <dbReference type="EMBL" id="MBB6050218.1"/>
    </source>
</evidence>
<proteinExistence type="predicted"/>
<dbReference type="EMBL" id="JACHGW010000002">
    <property type="protein sequence ID" value="MBB6050218.1"/>
    <property type="molecule type" value="Genomic_DNA"/>
</dbReference>
<gene>
    <name evidence="2" type="ORF">HNQ39_002009</name>
</gene>
<name>A0A7W9SQK8_ARMRO</name>
<feature type="region of interest" description="Disordered" evidence="1">
    <location>
        <begin position="38"/>
        <end position="61"/>
    </location>
</feature>
<organism evidence="2 3">
    <name type="scientific">Armatimonas rosea</name>
    <dbReference type="NCBI Taxonomy" id="685828"/>
    <lineage>
        <taxon>Bacteria</taxon>
        <taxon>Bacillati</taxon>
        <taxon>Armatimonadota</taxon>
        <taxon>Armatimonadia</taxon>
        <taxon>Armatimonadales</taxon>
        <taxon>Armatimonadaceae</taxon>
        <taxon>Armatimonas</taxon>
    </lineage>
</organism>
<dbReference type="AlphaFoldDB" id="A0A7W9SQK8"/>
<protein>
    <submittedName>
        <fullName evidence="2">Uncharacterized protein</fullName>
    </submittedName>
</protein>
<reference evidence="2 3" key="1">
    <citation type="submission" date="2020-08" db="EMBL/GenBank/DDBJ databases">
        <title>Genomic Encyclopedia of Type Strains, Phase IV (KMG-IV): sequencing the most valuable type-strain genomes for metagenomic binning, comparative biology and taxonomic classification.</title>
        <authorList>
            <person name="Goeker M."/>
        </authorList>
    </citation>
    <scope>NUCLEOTIDE SEQUENCE [LARGE SCALE GENOMIC DNA]</scope>
    <source>
        <strain evidence="2 3">DSM 23562</strain>
    </source>
</reference>
<accession>A0A7W9SQK8</accession>
<keyword evidence="3" id="KW-1185">Reference proteome</keyword>